<proteinExistence type="inferred from homology"/>
<evidence type="ECO:0000256" key="3">
    <source>
        <dbReference type="ARBA" id="ARBA00023274"/>
    </source>
</evidence>
<feature type="region of interest" description="Disordered" evidence="4">
    <location>
        <begin position="242"/>
        <end position="264"/>
    </location>
</feature>
<dbReference type="InterPro" id="IPR036935">
    <property type="entry name" value="Ribosomal_bL9_N_sf"/>
</dbReference>
<evidence type="ECO:0000256" key="1">
    <source>
        <dbReference type="ARBA" id="ARBA00010605"/>
    </source>
</evidence>
<dbReference type="EMBL" id="CAMXCT020003257">
    <property type="protein sequence ID" value="CAL1156766.1"/>
    <property type="molecule type" value="Genomic_DNA"/>
</dbReference>
<name>A0A9P1D7G0_9DINO</name>
<dbReference type="InterPro" id="IPR009027">
    <property type="entry name" value="Ribosomal_bL9/RNase_H1_N"/>
</dbReference>
<gene>
    <name evidence="6" type="ORF">C1SCF055_LOCUS29263</name>
</gene>
<evidence type="ECO:0000313" key="8">
    <source>
        <dbReference type="Proteomes" id="UP001152797"/>
    </source>
</evidence>
<sequence>MAAFFARAIAPSLACVARQRHLPCMAQRRWWFDVDASVKKHDKPAVTASKYQFVKSHIPVVLLETIKGVGVKGQIVHVRRGYARHRLVPKGLAAFGTWENIDAYADPQLIEDPTLKARVATEQGLLPFDWVDDVRLRFLRPAREDHSSLLVEPVSVWDILEDLSTNHELDLLPGNLDLPDDGITEVGVHEVPVRIAFRNPESAAGRYNIVVNVLSKQSQDAEQQREEMKKAMEQGKSYRLVQRGGVVEDDIGDAEDDDELDEGT</sequence>
<protein>
    <submittedName>
        <fullName evidence="7">Mitogen-activated protein kinase kinase</fullName>
    </submittedName>
</protein>
<dbReference type="AlphaFoldDB" id="A0A9P1D7G0"/>
<keyword evidence="7" id="KW-0418">Kinase</keyword>
<dbReference type="EMBL" id="CAMXCT030003257">
    <property type="protein sequence ID" value="CAL4790703.1"/>
    <property type="molecule type" value="Genomic_DNA"/>
</dbReference>
<dbReference type="EMBL" id="CAMXCT010003257">
    <property type="protein sequence ID" value="CAI4003391.1"/>
    <property type="molecule type" value="Genomic_DNA"/>
</dbReference>
<accession>A0A9P1D7G0</accession>
<dbReference type="PANTHER" id="PTHR21368">
    <property type="entry name" value="50S RIBOSOMAL PROTEIN L9"/>
    <property type="match status" value="1"/>
</dbReference>
<dbReference type="InterPro" id="IPR000244">
    <property type="entry name" value="Ribosomal_bL9"/>
</dbReference>
<comment type="similarity">
    <text evidence="1">Belongs to the bacterial ribosomal protein bL9 family.</text>
</comment>
<organism evidence="6">
    <name type="scientific">Cladocopium goreaui</name>
    <dbReference type="NCBI Taxonomy" id="2562237"/>
    <lineage>
        <taxon>Eukaryota</taxon>
        <taxon>Sar</taxon>
        <taxon>Alveolata</taxon>
        <taxon>Dinophyceae</taxon>
        <taxon>Suessiales</taxon>
        <taxon>Symbiodiniaceae</taxon>
        <taxon>Cladocopium</taxon>
    </lineage>
</organism>
<evidence type="ECO:0000256" key="2">
    <source>
        <dbReference type="ARBA" id="ARBA00022980"/>
    </source>
</evidence>
<dbReference type="Gene3D" id="3.40.5.10">
    <property type="entry name" value="Ribosomal protein L9, N-terminal domain"/>
    <property type="match status" value="1"/>
</dbReference>
<dbReference type="GO" id="GO:0016301">
    <property type="term" value="F:kinase activity"/>
    <property type="evidence" value="ECO:0007669"/>
    <property type="project" value="UniProtKB-KW"/>
</dbReference>
<feature type="domain" description="Ribosomal protein L9" evidence="5">
    <location>
        <begin position="59"/>
        <end position="103"/>
    </location>
</feature>
<dbReference type="GO" id="GO:0006412">
    <property type="term" value="P:translation"/>
    <property type="evidence" value="ECO:0007669"/>
    <property type="project" value="InterPro"/>
</dbReference>
<evidence type="ECO:0000313" key="6">
    <source>
        <dbReference type="EMBL" id="CAI4003391.1"/>
    </source>
</evidence>
<dbReference type="Pfam" id="PF01281">
    <property type="entry name" value="Ribosomal_L9_N"/>
    <property type="match status" value="1"/>
</dbReference>
<reference evidence="6" key="1">
    <citation type="submission" date="2022-10" db="EMBL/GenBank/DDBJ databases">
        <authorList>
            <person name="Chen Y."/>
            <person name="Dougan E. K."/>
            <person name="Chan C."/>
            <person name="Rhodes N."/>
            <person name="Thang M."/>
        </authorList>
    </citation>
    <scope>NUCLEOTIDE SEQUENCE</scope>
</reference>
<reference evidence="7 8" key="2">
    <citation type="submission" date="2024-05" db="EMBL/GenBank/DDBJ databases">
        <authorList>
            <person name="Chen Y."/>
            <person name="Shah S."/>
            <person name="Dougan E. K."/>
            <person name="Thang M."/>
            <person name="Chan C."/>
        </authorList>
    </citation>
    <scope>NUCLEOTIDE SEQUENCE [LARGE SCALE GENOMIC DNA]</scope>
</reference>
<dbReference type="GO" id="GO:0005840">
    <property type="term" value="C:ribosome"/>
    <property type="evidence" value="ECO:0007669"/>
    <property type="project" value="UniProtKB-KW"/>
</dbReference>
<keyword evidence="7" id="KW-0808">Transferase</keyword>
<dbReference type="OrthoDB" id="10252354at2759"/>
<evidence type="ECO:0000259" key="5">
    <source>
        <dbReference type="Pfam" id="PF01281"/>
    </source>
</evidence>
<dbReference type="SUPFAM" id="SSF55658">
    <property type="entry name" value="L9 N-domain-like"/>
    <property type="match status" value="1"/>
</dbReference>
<feature type="compositionally biased region" description="Acidic residues" evidence="4">
    <location>
        <begin position="247"/>
        <end position="264"/>
    </location>
</feature>
<keyword evidence="2" id="KW-0689">Ribosomal protein</keyword>
<evidence type="ECO:0000313" key="7">
    <source>
        <dbReference type="EMBL" id="CAL4790703.1"/>
    </source>
</evidence>
<dbReference type="GO" id="GO:1990904">
    <property type="term" value="C:ribonucleoprotein complex"/>
    <property type="evidence" value="ECO:0007669"/>
    <property type="project" value="UniProtKB-KW"/>
</dbReference>
<keyword evidence="8" id="KW-1185">Reference proteome</keyword>
<dbReference type="InterPro" id="IPR020070">
    <property type="entry name" value="Ribosomal_bL9_N"/>
</dbReference>
<dbReference type="GO" id="GO:0003735">
    <property type="term" value="F:structural constituent of ribosome"/>
    <property type="evidence" value="ECO:0007669"/>
    <property type="project" value="InterPro"/>
</dbReference>
<evidence type="ECO:0000256" key="4">
    <source>
        <dbReference type="SAM" id="MobiDB-lite"/>
    </source>
</evidence>
<keyword evidence="3" id="KW-0687">Ribonucleoprotein</keyword>
<comment type="caution">
    <text evidence="6">The sequence shown here is derived from an EMBL/GenBank/DDBJ whole genome shotgun (WGS) entry which is preliminary data.</text>
</comment>
<dbReference type="Proteomes" id="UP001152797">
    <property type="component" value="Unassembled WGS sequence"/>
</dbReference>